<dbReference type="AlphaFoldDB" id="A0A0S3S6U7"/>
<keyword evidence="2" id="KW-1185">Reference proteome</keyword>
<accession>A0A0S3S6U7</accession>
<protein>
    <submittedName>
        <fullName evidence="1">Uncharacterized protein</fullName>
    </submittedName>
</protein>
<dbReference type="Proteomes" id="UP000291084">
    <property type="component" value="Chromosome 5"/>
</dbReference>
<dbReference type="EMBL" id="AP015038">
    <property type="protein sequence ID" value="BAT88554.1"/>
    <property type="molecule type" value="Genomic_DNA"/>
</dbReference>
<evidence type="ECO:0000313" key="2">
    <source>
        <dbReference type="Proteomes" id="UP000291084"/>
    </source>
</evidence>
<evidence type="ECO:0000313" key="1">
    <source>
        <dbReference type="EMBL" id="BAT88554.1"/>
    </source>
</evidence>
<organism evidence="1 2">
    <name type="scientific">Vigna angularis var. angularis</name>
    <dbReference type="NCBI Taxonomy" id="157739"/>
    <lineage>
        <taxon>Eukaryota</taxon>
        <taxon>Viridiplantae</taxon>
        <taxon>Streptophyta</taxon>
        <taxon>Embryophyta</taxon>
        <taxon>Tracheophyta</taxon>
        <taxon>Spermatophyta</taxon>
        <taxon>Magnoliopsida</taxon>
        <taxon>eudicotyledons</taxon>
        <taxon>Gunneridae</taxon>
        <taxon>Pentapetalae</taxon>
        <taxon>rosids</taxon>
        <taxon>fabids</taxon>
        <taxon>Fabales</taxon>
        <taxon>Fabaceae</taxon>
        <taxon>Papilionoideae</taxon>
        <taxon>50 kb inversion clade</taxon>
        <taxon>NPAAA clade</taxon>
        <taxon>indigoferoid/millettioid clade</taxon>
        <taxon>Phaseoleae</taxon>
        <taxon>Vigna</taxon>
    </lineage>
</organism>
<name>A0A0S3S6U7_PHAAN</name>
<reference evidence="1 2" key="1">
    <citation type="journal article" date="2015" name="Sci. Rep.">
        <title>The power of single molecule real-time sequencing technology in the de novo assembly of a eukaryotic genome.</title>
        <authorList>
            <person name="Sakai H."/>
            <person name="Naito K."/>
            <person name="Ogiso-Tanaka E."/>
            <person name="Takahashi Y."/>
            <person name="Iseki K."/>
            <person name="Muto C."/>
            <person name="Satou K."/>
            <person name="Teruya K."/>
            <person name="Shiroma A."/>
            <person name="Shimoji M."/>
            <person name="Hirano T."/>
            <person name="Itoh T."/>
            <person name="Kaga A."/>
            <person name="Tomooka N."/>
        </authorList>
    </citation>
    <scope>NUCLEOTIDE SEQUENCE [LARGE SCALE GENOMIC DNA]</scope>
    <source>
        <strain evidence="2">cv. Shumari</strain>
    </source>
</reference>
<gene>
    <name evidence="1" type="primary">Vigan.05G208500</name>
    <name evidence="1" type="ORF">VIGAN_05208500</name>
</gene>
<sequence>MKTHNLAWSSKKSHRRIPLSTITQLHHSSLIGAAEPCRHHTTIHDAKPSCEPCEKKQPSHIKHLYLVAIALCKFLHTP</sequence>
<proteinExistence type="predicted"/>